<reference evidence="2" key="1">
    <citation type="submission" date="2020-05" db="EMBL/GenBank/DDBJ databases">
        <title>Phylogenomic resolution of chytrid fungi.</title>
        <authorList>
            <person name="Stajich J.E."/>
            <person name="Amses K."/>
            <person name="Simmons R."/>
            <person name="Seto K."/>
            <person name="Myers J."/>
            <person name="Bonds A."/>
            <person name="Quandt C.A."/>
            <person name="Barry K."/>
            <person name="Liu P."/>
            <person name="Grigoriev I."/>
            <person name="Longcore J.E."/>
            <person name="James T.Y."/>
        </authorList>
    </citation>
    <scope>NUCLEOTIDE SEQUENCE</scope>
    <source>
        <strain evidence="2">JEL0513</strain>
    </source>
</reference>
<feature type="compositionally biased region" description="Low complexity" evidence="1">
    <location>
        <begin position="378"/>
        <end position="387"/>
    </location>
</feature>
<protein>
    <submittedName>
        <fullName evidence="2">Uncharacterized protein</fullName>
    </submittedName>
</protein>
<feature type="compositionally biased region" description="Polar residues" evidence="1">
    <location>
        <begin position="388"/>
        <end position="400"/>
    </location>
</feature>
<name>A0AAD5SVS0_9FUNG</name>
<proteinExistence type="predicted"/>
<evidence type="ECO:0000313" key="3">
    <source>
        <dbReference type="Proteomes" id="UP001211907"/>
    </source>
</evidence>
<dbReference type="Proteomes" id="UP001211907">
    <property type="component" value="Unassembled WGS sequence"/>
</dbReference>
<keyword evidence="3" id="KW-1185">Reference proteome</keyword>
<dbReference type="AlphaFoldDB" id="A0AAD5SVS0"/>
<gene>
    <name evidence="2" type="ORF">HK100_002160</name>
</gene>
<sequence>MRTVLDPTEEITDTLMYHKSFRGGGGSSNGPEITRENAKSLVFPRVARARRRVCAIEDQVQLQMASKFEGLTDSQRRAVLQLVSRNNHLLEINKEALNDKKHHRSEALNFNDFLNQLVYNEDEAGVDGTIEDFTICKHMLKSDNGAADKTDDGTGVEKVSEKNSEKISFPNIDPEIGQRNQFLDGAIDQTQQQQQLQQHSPNVGIALLDSGLHNGQQNSSQQETYGDFEILLNACKPAAAESKLAVRLNVMQEPNPSAYLIQALKQNLGVDIKATNQKGIDFLAIKLHAKKRLQVGYYSRCYGNWYIKPTMWNEYMLKKGAEKNPKPREKIGGLVQKKLDQIMQIRAKEDAKMQQALNLTPQSSNPAKQNDEQPAPISRQSNRNSRQYSCNIPTNASSSDLHAPSALDLKILQSPNLSSTRDSTFILPEIKRLL</sequence>
<organism evidence="2 3">
    <name type="scientific">Physocladia obscura</name>
    <dbReference type="NCBI Taxonomy" id="109957"/>
    <lineage>
        <taxon>Eukaryota</taxon>
        <taxon>Fungi</taxon>
        <taxon>Fungi incertae sedis</taxon>
        <taxon>Chytridiomycota</taxon>
        <taxon>Chytridiomycota incertae sedis</taxon>
        <taxon>Chytridiomycetes</taxon>
        <taxon>Chytridiales</taxon>
        <taxon>Chytriomycetaceae</taxon>
        <taxon>Physocladia</taxon>
    </lineage>
</organism>
<feature type="region of interest" description="Disordered" evidence="1">
    <location>
        <begin position="359"/>
        <end position="400"/>
    </location>
</feature>
<evidence type="ECO:0000313" key="2">
    <source>
        <dbReference type="EMBL" id="KAJ3112907.1"/>
    </source>
</evidence>
<accession>A0AAD5SVS0</accession>
<feature type="compositionally biased region" description="Polar residues" evidence="1">
    <location>
        <begin position="359"/>
        <end position="368"/>
    </location>
</feature>
<feature type="region of interest" description="Disordered" evidence="1">
    <location>
        <begin position="147"/>
        <end position="174"/>
    </location>
</feature>
<comment type="caution">
    <text evidence="2">The sequence shown here is derived from an EMBL/GenBank/DDBJ whole genome shotgun (WGS) entry which is preliminary data.</text>
</comment>
<dbReference type="EMBL" id="JADGJH010001492">
    <property type="protein sequence ID" value="KAJ3112907.1"/>
    <property type="molecule type" value="Genomic_DNA"/>
</dbReference>
<evidence type="ECO:0000256" key="1">
    <source>
        <dbReference type="SAM" id="MobiDB-lite"/>
    </source>
</evidence>